<comment type="subcellular location">
    <subcellularLocation>
        <location evidence="2">Cell membrane</location>
        <topology evidence="2">Multi-pass membrane protein</topology>
    </subcellularLocation>
</comment>
<evidence type="ECO:0000256" key="8">
    <source>
        <dbReference type="ARBA" id="ARBA00022989"/>
    </source>
</evidence>
<keyword evidence="8 12" id="KW-1133">Transmembrane helix</keyword>
<evidence type="ECO:0000256" key="11">
    <source>
        <dbReference type="SAM" id="Coils"/>
    </source>
</evidence>
<evidence type="ECO:0000256" key="10">
    <source>
        <dbReference type="ARBA" id="ARBA00023136"/>
    </source>
</evidence>
<sequence>MIRSYLREYSIWYLNYAIVSLAFLLTFYLYHLPLVYFINSLILSLTILLITSLILYWRFHQKLKNLHHFIYVKEPRNLTMLTAPSDLVYKEILKKLLQEQSDINLQHKTQEEQLQQLIKLWSHQMKVPISALSLMAQTGHLDKEDVQRQLLRLENDLSRLLNYLKFSQNQSDFRFEKCQIRNILIDLIKKNQVFFLQKDLSLTIDGDWEIKSDKKWLSFVFSQILDNAIKYNKKGGQITIKIKENQILIRDTGIGILKEDIPRLFEEGFTGYNGHEHQKATGLGLYMAKKVLNNLELDINIESQIDQGTQVYVTKRR</sequence>
<dbReference type="AlphaFoldDB" id="A0A829BTA2"/>
<keyword evidence="7 14" id="KW-0418">Kinase</keyword>
<keyword evidence="5" id="KW-0808">Transferase</keyword>
<dbReference type="Pfam" id="PF02518">
    <property type="entry name" value="HATPase_c"/>
    <property type="match status" value="1"/>
</dbReference>
<dbReference type="GO" id="GO:0016036">
    <property type="term" value="P:cellular response to phosphate starvation"/>
    <property type="evidence" value="ECO:0007669"/>
    <property type="project" value="TreeGrafter"/>
</dbReference>
<dbReference type="PANTHER" id="PTHR45453:SF2">
    <property type="entry name" value="HISTIDINE KINASE"/>
    <property type="match status" value="1"/>
</dbReference>
<protein>
    <recommendedName>
        <fullName evidence="3">histidine kinase</fullName>
        <ecNumber evidence="3">2.7.13.3</ecNumber>
    </recommendedName>
</protein>
<keyword evidence="4" id="KW-1003">Cell membrane</keyword>
<feature type="transmembrane region" description="Helical" evidence="12">
    <location>
        <begin position="36"/>
        <end position="57"/>
    </location>
</feature>
<dbReference type="Proteomes" id="UP000011676">
    <property type="component" value="Unassembled WGS sequence"/>
</dbReference>
<evidence type="ECO:0000256" key="9">
    <source>
        <dbReference type="ARBA" id="ARBA00023012"/>
    </source>
</evidence>
<feature type="transmembrane region" description="Helical" evidence="12">
    <location>
        <begin position="12"/>
        <end position="30"/>
    </location>
</feature>
<dbReference type="GO" id="GO:0005886">
    <property type="term" value="C:plasma membrane"/>
    <property type="evidence" value="ECO:0007669"/>
    <property type="project" value="UniProtKB-SubCell"/>
</dbReference>
<keyword evidence="9" id="KW-0902">Two-component regulatory system</keyword>
<dbReference type="InterPro" id="IPR005467">
    <property type="entry name" value="His_kinase_dom"/>
</dbReference>
<evidence type="ECO:0000313" key="14">
    <source>
        <dbReference type="EMBL" id="EMC22233.1"/>
    </source>
</evidence>
<comment type="catalytic activity">
    <reaction evidence="1">
        <text>ATP + protein L-histidine = ADP + protein N-phospho-L-histidine.</text>
        <dbReference type="EC" id="2.7.13.3"/>
    </reaction>
</comment>
<evidence type="ECO:0000256" key="3">
    <source>
        <dbReference type="ARBA" id="ARBA00012438"/>
    </source>
</evidence>
<dbReference type="SMART" id="SM00387">
    <property type="entry name" value="HATPase_c"/>
    <property type="match status" value="1"/>
</dbReference>
<dbReference type="Gene3D" id="3.30.565.10">
    <property type="entry name" value="Histidine kinase-like ATPase, C-terminal domain"/>
    <property type="match status" value="1"/>
</dbReference>
<dbReference type="GO" id="GO:0000155">
    <property type="term" value="F:phosphorelay sensor kinase activity"/>
    <property type="evidence" value="ECO:0007669"/>
    <property type="project" value="TreeGrafter"/>
</dbReference>
<evidence type="ECO:0000256" key="2">
    <source>
        <dbReference type="ARBA" id="ARBA00004651"/>
    </source>
</evidence>
<comment type="caution">
    <text evidence="14">The sequence shown here is derived from an EMBL/GenBank/DDBJ whole genome shotgun (WGS) entry which is preliminary data.</text>
</comment>
<evidence type="ECO:0000313" key="15">
    <source>
        <dbReference type="Proteomes" id="UP000011676"/>
    </source>
</evidence>
<dbReference type="PANTHER" id="PTHR45453">
    <property type="entry name" value="PHOSPHATE REGULON SENSOR PROTEIN PHOR"/>
    <property type="match status" value="1"/>
</dbReference>
<dbReference type="InterPro" id="IPR003594">
    <property type="entry name" value="HATPase_dom"/>
</dbReference>
<evidence type="ECO:0000256" key="1">
    <source>
        <dbReference type="ARBA" id="ARBA00000085"/>
    </source>
</evidence>
<proteinExistence type="predicted"/>
<dbReference type="InterPro" id="IPR036890">
    <property type="entry name" value="HATPase_C_sf"/>
</dbReference>
<reference evidence="14 15" key="1">
    <citation type="journal article" date="2013" name="Mol. Biol. Evol.">
        <title>Evolutionary and population genomics of the cavity causing bacteria Streptococcus mutans.</title>
        <authorList>
            <person name="Cornejo O.E."/>
            <person name="Lefebure T."/>
            <person name="Pavinski Bitar P.D."/>
            <person name="Lang P."/>
            <person name="Richards V.P."/>
            <person name="Eilertson K."/>
            <person name="Do T."/>
            <person name="Beighton D."/>
            <person name="Zeng L."/>
            <person name="Ahn S.J."/>
            <person name="Burne R.A."/>
            <person name="Siepel A."/>
            <person name="Bustamante C.D."/>
            <person name="Stanhope M.J."/>
        </authorList>
    </citation>
    <scope>NUCLEOTIDE SEQUENCE [LARGE SCALE GENOMIC DNA]</scope>
    <source>
        <strain evidence="14 15">SM6</strain>
    </source>
</reference>
<evidence type="ECO:0000256" key="4">
    <source>
        <dbReference type="ARBA" id="ARBA00022475"/>
    </source>
</evidence>
<dbReference type="SUPFAM" id="SSF55874">
    <property type="entry name" value="ATPase domain of HSP90 chaperone/DNA topoisomerase II/histidine kinase"/>
    <property type="match status" value="1"/>
</dbReference>
<gene>
    <name evidence="14" type="ORF">SMU82_08897</name>
</gene>
<dbReference type="EC" id="2.7.13.3" evidence="3"/>
<name>A0A829BTA2_STRMG</name>
<dbReference type="RefSeq" id="WP_002263236.1">
    <property type="nucleotide sequence ID" value="NZ_AHSR01000044.1"/>
</dbReference>
<accession>A0A829BTA2</accession>
<evidence type="ECO:0000256" key="6">
    <source>
        <dbReference type="ARBA" id="ARBA00022692"/>
    </source>
</evidence>
<evidence type="ECO:0000256" key="7">
    <source>
        <dbReference type="ARBA" id="ARBA00022777"/>
    </source>
</evidence>
<dbReference type="EMBL" id="AHSR01000044">
    <property type="protein sequence ID" value="EMC22233.1"/>
    <property type="molecule type" value="Genomic_DNA"/>
</dbReference>
<organism evidence="14 15">
    <name type="scientific">Streptococcus mutans SM6</name>
    <dbReference type="NCBI Taxonomy" id="857119"/>
    <lineage>
        <taxon>Bacteria</taxon>
        <taxon>Bacillati</taxon>
        <taxon>Bacillota</taxon>
        <taxon>Bacilli</taxon>
        <taxon>Lactobacillales</taxon>
        <taxon>Streptococcaceae</taxon>
        <taxon>Streptococcus</taxon>
    </lineage>
</organism>
<dbReference type="PROSITE" id="PS50109">
    <property type="entry name" value="HIS_KIN"/>
    <property type="match status" value="1"/>
</dbReference>
<feature type="coiled-coil region" evidence="11">
    <location>
        <begin position="143"/>
        <end position="170"/>
    </location>
</feature>
<keyword evidence="10 12" id="KW-0472">Membrane</keyword>
<keyword evidence="11" id="KW-0175">Coiled coil</keyword>
<keyword evidence="6 12" id="KW-0812">Transmembrane</keyword>
<dbReference type="InterPro" id="IPR050351">
    <property type="entry name" value="BphY/WalK/GraS-like"/>
</dbReference>
<evidence type="ECO:0000259" key="13">
    <source>
        <dbReference type="PROSITE" id="PS50109"/>
    </source>
</evidence>
<evidence type="ECO:0000256" key="12">
    <source>
        <dbReference type="SAM" id="Phobius"/>
    </source>
</evidence>
<dbReference type="GO" id="GO:0004721">
    <property type="term" value="F:phosphoprotein phosphatase activity"/>
    <property type="evidence" value="ECO:0007669"/>
    <property type="project" value="TreeGrafter"/>
</dbReference>
<feature type="domain" description="Histidine kinase" evidence="13">
    <location>
        <begin position="120"/>
        <end position="317"/>
    </location>
</feature>
<evidence type="ECO:0000256" key="5">
    <source>
        <dbReference type="ARBA" id="ARBA00022679"/>
    </source>
</evidence>